<organism evidence="3 4">
    <name type="scientific">Arcobacter acticola</name>
    <dbReference type="NCBI Taxonomy" id="1849015"/>
    <lineage>
        <taxon>Bacteria</taxon>
        <taxon>Pseudomonadati</taxon>
        <taxon>Campylobacterota</taxon>
        <taxon>Epsilonproteobacteria</taxon>
        <taxon>Campylobacterales</taxon>
        <taxon>Arcobacteraceae</taxon>
        <taxon>Arcobacter</taxon>
    </lineage>
</organism>
<evidence type="ECO:0000256" key="1">
    <source>
        <dbReference type="SAM" id="Coils"/>
    </source>
</evidence>
<accession>A0A6M8EQV3</accession>
<keyword evidence="1" id="KW-0175">Coiled coil</keyword>
<evidence type="ECO:0000256" key="2">
    <source>
        <dbReference type="SAM" id="Phobius"/>
    </source>
</evidence>
<protein>
    <submittedName>
        <fullName evidence="3">Uncharacterized protein</fullName>
    </submittedName>
</protein>
<keyword evidence="4" id="KW-1185">Reference proteome</keyword>
<keyword evidence="2" id="KW-0812">Transmembrane</keyword>
<feature type="coiled-coil region" evidence="1">
    <location>
        <begin position="137"/>
        <end position="217"/>
    </location>
</feature>
<dbReference type="KEGG" id="paco:AACT_2460"/>
<sequence length="328" mass="38174">MAEESNAIEELKIKDDLSDANTLTIENEEPNQTNNKNEDDKYKDILEVKEDLTKSKKKSLLSKILIGLIAFLLLLLSTGIILYFLGFFSPQEEIQNAAQNNVLPVEIKEEAYKFDIKDINSKKLNEQLSFLTNKNISKDRNEELEKLENEKRIIEEQKAKEAEAFKAQEEALLKEKTAIEEKKIQLENEKAELEAMRQEALMLKEQLEMNKTKLENTQIEKVDIEISPKEEKVSDLPVEASTNKKFLKFINVAKIKGSLYKKYLDKVSAVNPNVILCRDDKNRIEIYFGPFNDEETRAKLLDKLIKNKFEEAYEVEFTQDEFDKRCNY</sequence>
<proteinExistence type="predicted"/>
<dbReference type="AlphaFoldDB" id="A0A6M8EQV3"/>
<evidence type="ECO:0000313" key="4">
    <source>
        <dbReference type="Proteomes" id="UP000503483"/>
    </source>
</evidence>
<feature type="transmembrane region" description="Helical" evidence="2">
    <location>
        <begin position="64"/>
        <end position="88"/>
    </location>
</feature>
<keyword evidence="2" id="KW-0472">Membrane</keyword>
<keyword evidence="2" id="KW-1133">Transmembrane helix</keyword>
<reference evidence="3 4" key="1">
    <citation type="submission" date="2019-08" db="EMBL/GenBank/DDBJ databases">
        <title>Complete genome sequence of Arcobacter acticola.</title>
        <authorList>
            <person name="Miller W."/>
        </authorList>
    </citation>
    <scope>NUCLEOTIDE SEQUENCE [LARGE SCALE GENOMIC DNA]</scope>
    <source>
        <strain evidence="3 4">KCTC 52212</strain>
    </source>
</reference>
<evidence type="ECO:0000313" key="3">
    <source>
        <dbReference type="EMBL" id="QKE29551.1"/>
    </source>
</evidence>
<name>A0A6M8EQV3_9BACT</name>
<dbReference type="Proteomes" id="UP000503483">
    <property type="component" value="Chromosome"/>
</dbReference>
<dbReference type="RefSeq" id="WP_172127375.1">
    <property type="nucleotide sequence ID" value="NZ_CP042652.1"/>
</dbReference>
<dbReference type="EMBL" id="CP042652">
    <property type="protein sequence ID" value="QKE29551.1"/>
    <property type="molecule type" value="Genomic_DNA"/>
</dbReference>
<gene>
    <name evidence="3" type="ORF">AACT_2460</name>
</gene>